<organism evidence="2 3">
    <name type="scientific">Paenibacillus amylolyticus</name>
    <dbReference type="NCBI Taxonomy" id="1451"/>
    <lineage>
        <taxon>Bacteria</taxon>
        <taxon>Bacillati</taxon>
        <taxon>Bacillota</taxon>
        <taxon>Bacilli</taxon>
        <taxon>Bacillales</taxon>
        <taxon>Paenibacillaceae</taxon>
        <taxon>Paenibacillus</taxon>
    </lineage>
</organism>
<evidence type="ECO:0000313" key="3">
    <source>
        <dbReference type="Proteomes" id="UP001254832"/>
    </source>
</evidence>
<dbReference type="AlphaFoldDB" id="A0AAP5H514"/>
<evidence type="ECO:0000259" key="1">
    <source>
        <dbReference type="Pfam" id="PF18730"/>
    </source>
</evidence>
<proteinExistence type="predicted"/>
<dbReference type="Proteomes" id="UP001254832">
    <property type="component" value="Unassembled WGS sequence"/>
</dbReference>
<gene>
    <name evidence="2" type="ORF">J2W91_003359</name>
</gene>
<evidence type="ECO:0000313" key="2">
    <source>
        <dbReference type="EMBL" id="MDR6724873.1"/>
    </source>
</evidence>
<reference evidence="2" key="1">
    <citation type="submission" date="2023-07" db="EMBL/GenBank/DDBJ databases">
        <title>Sorghum-associated microbial communities from plants grown in Nebraska, USA.</title>
        <authorList>
            <person name="Schachtman D."/>
        </authorList>
    </citation>
    <scope>NUCLEOTIDE SEQUENCE</scope>
    <source>
        <strain evidence="2">BE80</strain>
    </source>
</reference>
<accession>A0AAP5H514</accession>
<dbReference type="Pfam" id="PF18730">
    <property type="entry name" value="HEPN_Cthe2314"/>
    <property type="match status" value="1"/>
</dbReference>
<comment type="caution">
    <text evidence="2">The sequence shown here is derived from an EMBL/GenBank/DDBJ whole genome shotgun (WGS) entry which is preliminary data.</text>
</comment>
<dbReference type="InterPro" id="IPR041394">
    <property type="entry name" value="HEPN_Cthe2314"/>
</dbReference>
<dbReference type="EMBL" id="JAVDTR010000009">
    <property type="protein sequence ID" value="MDR6724873.1"/>
    <property type="molecule type" value="Genomic_DNA"/>
</dbReference>
<protein>
    <recommendedName>
        <fullName evidence="1">Cthe-2314-like HEPN domain-containing protein</fullName>
    </recommendedName>
</protein>
<sequence>MLRTLLGEPPRQNEGILEEAIDSMVETLELLQRQLEKNQDPSHDYRKLYVWTQGLISSLDELEQSCFAASHFRKKVKAGSTEDMTSEEKAEYARYVYFYKDGFIRCFAILDKTGTVLNELFQLNTTKVKTHFSYFTVLRQFGYAKQHSELAVKLTEIKDVYREPMSKLRKRRNMEIHYMNSEMQDDLWQLHQTLQGKVKLEDLDQHLNELRQGLDMVCITLKASYGYINKMWYQQGFRELTNGLKA</sequence>
<dbReference type="RefSeq" id="WP_056702346.1">
    <property type="nucleotide sequence ID" value="NZ_JAVDTR010000009.1"/>
</dbReference>
<name>A0AAP5H514_PAEAM</name>
<feature type="domain" description="Cthe-2314-like HEPN" evidence="1">
    <location>
        <begin position="51"/>
        <end position="229"/>
    </location>
</feature>